<keyword evidence="4" id="KW-1185">Reference proteome</keyword>
<gene>
    <name evidence="3" type="ORF">LKD48_01665</name>
</gene>
<dbReference type="InterPro" id="IPR050817">
    <property type="entry name" value="DjlA_DnaK_co-chaperone"/>
</dbReference>
<dbReference type="InterPro" id="IPR036869">
    <property type="entry name" value="J_dom_sf"/>
</dbReference>
<accession>A0AAE3E2J3</accession>
<dbReference type="Gene3D" id="1.10.287.110">
    <property type="entry name" value="DnaJ domain"/>
    <property type="match status" value="1"/>
</dbReference>
<evidence type="ECO:0000313" key="4">
    <source>
        <dbReference type="Proteomes" id="UP001198200"/>
    </source>
</evidence>
<name>A0AAE3E2J3_9FIRM</name>
<comment type="caution">
    <text evidence="3">The sequence shown here is derived from an EMBL/GenBank/DDBJ whole genome shotgun (WGS) entry which is preliminary data.</text>
</comment>
<dbReference type="PRINTS" id="PR00625">
    <property type="entry name" value="JDOMAIN"/>
</dbReference>
<dbReference type="InterPro" id="IPR011990">
    <property type="entry name" value="TPR-like_helical_dom_sf"/>
</dbReference>
<dbReference type="EMBL" id="JAJEQN010000003">
    <property type="protein sequence ID" value="MCC2220356.1"/>
    <property type="molecule type" value="Genomic_DNA"/>
</dbReference>
<dbReference type="PROSITE" id="PS50076">
    <property type="entry name" value="DNAJ_2"/>
    <property type="match status" value="1"/>
</dbReference>
<dbReference type="PANTHER" id="PTHR24074">
    <property type="entry name" value="CO-CHAPERONE PROTEIN DJLA"/>
    <property type="match status" value="1"/>
</dbReference>
<proteinExistence type="predicted"/>
<reference evidence="3 4" key="1">
    <citation type="submission" date="2021-10" db="EMBL/GenBank/DDBJ databases">
        <title>Anaerobic single-cell dispensing facilitates the cultivation of human gut bacteria.</title>
        <authorList>
            <person name="Afrizal A."/>
        </authorList>
    </citation>
    <scope>NUCLEOTIDE SEQUENCE [LARGE SCALE GENOMIC DNA]</scope>
    <source>
        <strain evidence="3 4">CLA-AA-H224</strain>
    </source>
</reference>
<dbReference type="InterPro" id="IPR001623">
    <property type="entry name" value="DnaJ_domain"/>
</dbReference>
<evidence type="ECO:0000259" key="2">
    <source>
        <dbReference type="PROSITE" id="PS50076"/>
    </source>
</evidence>
<evidence type="ECO:0000313" key="3">
    <source>
        <dbReference type="EMBL" id="MCC2220356.1"/>
    </source>
</evidence>
<dbReference type="AlphaFoldDB" id="A0AAE3E2J3"/>
<organism evidence="3 4">
    <name type="scientific">Anthropogastromicrobium aceti</name>
    <dbReference type="NCBI Taxonomy" id="2981768"/>
    <lineage>
        <taxon>Bacteria</taxon>
        <taxon>Bacillati</taxon>
        <taxon>Bacillota</taxon>
        <taxon>Clostridia</taxon>
        <taxon>Lachnospirales</taxon>
        <taxon>Lachnospiraceae</taxon>
        <taxon>Anthropogastromicrobium</taxon>
    </lineage>
</organism>
<dbReference type="Pfam" id="PF00226">
    <property type="entry name" value="DnaJ"/>
    <property type="match status" value="1"/>
</dbReference>
<protein>
    <submittedName>
        <fullName evidence="3">J domain-containing protein</fullName>
    </submittedName>
</protein>
<dbReference type="CDD" id="cd06257">
    <property type="entry name" value="DnaJ"/>
    <property type="match status" value="1"/>
</dbReference>
<feature type="domain" description="J" evidence="2">
    <location>
        <begin position="2"/>
        <end position="74"/>
    </location>
</feature>
<dbReference type="SMART" id="SM00271">
    <property type="entry name" value="DnaJ"/>
    <property type="match status" value="1"/>
</dbReference>
<keyword evidence="1" id="KW-0235">DNA replication</keyword>
<dbReference type="Gene3D" id="1.25.40.10">
    <property type="entry name" value="Tetratricopeptide repeat domain"/>
    <property type="match status" value="1"/>
</dbReference>
<evidence type="ECO:0000256" key="1">
    <source>
        <dbReference type="ARBA" id="ARBA00022705"/>
    </source>
</evidence>
<dbReference type="Proteomes" id="UP001198200">
    <property type="component" value="Unassembled WGS sequence"/>
</dbReference>
<dbReference type="SUPFAM" id="SSF46565">
    <property type="entry name" value="Chaperone J-domain"/>
    <property type="match status" value="1"/>
</dbReference>
<dbReference type="SUPFAM" id="SSF48452">
    <property type="entry name" value="TPR-like"/>
    <property type="match status" value="1"/>
</dbReference>
<dbReference type="GO" id="GO:0006260">
    <property type="term" value="P:DNA replication"/>
    <property type="evidence" value="ECO:0007669"/>
    <property type="project" value="UniProtKB-KW"/>
</dbReference>
<sequence>MDPYQVLGVSRDASDDEIKKAYRNLSRKYHPDANINNPNKAQAEEMFKKVQAAYDQIMKERQYGGHGTAGSQYGPGSSHYGGYSGGYGNSSYGGGSYRNGSDYGDFGGFGGFGGFGASDREEEPRMQAARNFINSGHYQEACNVLNSIQERNARWYYYSAIANSGIGNQINALEYARKAVQMEPGNAEYRQLVSRLENNGRWYADRGTQYGFGTDGRSNCLSDLCCCMCASSMCGGGFMPCFFCI</sequence>